<reference evidence="2" key="1">
    <citation type="journal article" date="2021" name="Nat. Commun.">
        <title>Genetic determinants of endophytism in the Arabidopsis root mycobiome.</title>
        <authorList>
            <person name="Mesny F."/>
            <person name="Miyauchi S."/>
            <person name="Thiergart T."/>
            <person name="Pickel B."/>
            <person name="Atanasova L."/>
            <person name="Karlsson M."/>
            <person name="Huettel B."/>
            <person name="Barry K.W."/>
            <person name="Haridas S."/>
            <person name="Chen C."/>
            <person name="Bauer D."/>
            <person name="Andreopoulos W."/>
            <person name="Pangilinan J."/>
            <person name="LaButti K."/>
            <person name="Riley R."/>
            <person name="Lipzen A."/>
            <person name="Clum A."/>
            <person name="Drula E."/>
            <person name="Henrissat B."/>
            <person name="Kohler A."/>
            <person name="Grigoriev I.V."/>
            <person name="Martin F.M."/>
            <person name="Hacquard S."/>
        </authorList>
    </citation>
    <scope>NUCLEOTIDE SEQUENCE</scope>
    <source>
        <strain evidence="2">MPI-CAGE-AT-0021</strain>
    </source>
</reference>
<comment type="caution">
    <text evidence="2">The sequence shown here is derived from an EMBL/GenBank/DDBJ whole genome shotgun (WGS) entry which is preliminary data.</text>
</comment>
<dbReference type="OrthoDB" id="6407410at2759"/>
<protein>
    <submittedName>
        <fullName evidence="2">Uncharacterized protein</fullName>
    </submittedName>
</protein>
<evidence type="ECO:0000256" key="1">
    <source>
        <dbReference type="SAM" id="Phobius"/>
    </source>
</evidence>
<feature type="transmembrane region" description="Helical" evidence="1">
    <location>
        <begin position="216"/>
        <end position="233"/>
    </location>
</feature>
<sequence>MTRQSISSNNGPVGRIRGASISVINANPQLGVWQAAGTAIAQAPTLRELRDSESGGTNIAFNAQGHSARFAVQEPGGELALATSNAKRPIFSTSIFNEVLVDTIESPAEAVTRRAPVMPLEENRRHDRYRRRSLYERHKGDAKERWGVTLSHGLNAFWKFFKTPSGFLITIYFLNIVAWGAMLFFLLLKAAPAMNHPSADDDDSPRKKWLEIDSQILNALFCVTGFGLAPWRFRDLYLFVGAVHFKNRTAMRRLAEQNKSWFRPPPTWLDENEIEAVTAMKSDGIVHTTTFTGEKAPSTPLWKLGFTIWMMVLNTLLQAILCYYMWGYNRIDRPVSPLEILIV</sequence>
<feature type="transmembrane region" description="Helical" evidence="1">
    <location>
        <begin position="306"/>
        <end position="326"/>
    </location>
</feature>
<keyword evidence="1" id="KW-1133">Transmembrane helix</keyword>
<evidence type="ECO:0000313" key="2">
    <source>
        <dbReference type="EMBL" id="KAH7140059.1"/>
    </source>
</evidence>
<dbReference type="Proteomes" id="UP000717696">
    <property type="component" value="Unassembled WGS sequence"/>
</dbReference>
<dbReference type="InterPro" id="IPR021369">
    <property type="entry name" value="DUF2985"/>
</dbReference>
<dbReference type="PANTHER" id="PTHR35872:SF1">
    <property type="entry name" value="ALPHA-L-RHAMNOSIDASE C"/>
    <property type="match status" value="1"/>
</dbReference>
<dbReference type="EMBL" id="JAGMUU010000014">
    <property type="protein sequence ID" value="KAH7140059.1"/>
    <property type="molecule type" value="Genomic_DNA"/>
</dbReference>
<gene>
    <name evidence="2" type="ORF">B0J13DRAFT_505508</name>
</gene>
<keyword evidence="1" id="KW-0472">Membrane</keyword>
<evidence type="ECO:0000313" key="3">
    <source>
        <dbReference type="Proteomes" id="UP000717696"/>
    </source>
</evidence>
<dbReference type="PANTHER" id="PTHR35872">
    <property type="entry name" value="INTEGRAL MEMBRANE PROTEIN (AFU_ORTHOLOGUE AFUA_5G07110)"/>
    <property type="match status" value="1"/>
</dbReference>
<name>A0A9P9J3L7_9HYPO</name>
<accession>A0A9P9J3L7</accession>
<dbReference type="AlphaFoldDB" id="A0A9P9J3L7"/>
<keyword evidence="1" id="KW-0812">Transmembrane</keyword>
<keyword evidence="3" id="KW-1185">Reference proteome</keyword>
<dbReference type="Pfam" id="PF11204">
    <property type="entry name" value="DUF2985"/>
    <property type="match status" value="1"/>
</dbReference>
<proteinExistence type="predicted"/>
<feature type="transmembrane region" description="Helical" evidence="1">
    <location>
        <begin position="167"/>
        <end position="188"/>
    </location>
</feature>
<organism evidence="2 3">
    <name type="scientific">Dactylonectria estremocensis</name>
    <dbReference type="NCBI Taxonomy" id="1079267"/>
    <lineage>
        <taxon>Eukaryota</taxon>
        <taxon>Fungi</taxon>
        <taxon>Dikarya</taxon>
        <taxon>Ascomycota</taxon>
        <taxon>Pezizomycotina</taxon>
        <taxon>Sordariomycetes</taxon>
        <taxon>Hypocreomycetidae</taxon>
        <taxon>Hypocreales</taxon>
        <taxon>Nectriaceae</taxon>
        <taxon>Dactylonectria</taxon>
    </lineage>
</organism>